<reference evidence="5 6" key="1">
    <citation type="journal article" date="2018" name="Proc. Natl. Acad. Sci. U.S.A.">
        <title>Draft genome sequence of Camellia sinensis var. sinensis provides insights into the evolution of the tea genome and tea quality.</title>
        <authorList>
            <person name="Wei C."/>
            <person name="Yang H."/>
            <person name="Wang S."/>
            <person name="Zhao J."/>
            <person name="Liu C."/>
            <person name="Gao L."/>
            <person name="Xia E."/>
            <person name="Lu Y."/>
            <person name="Tai Y."/>
            <person name="She G."/>
            <person name="Sun J."/>
            <person name="Cao H."/>
            <person name="Tong W."/>
            <person name="Gao Q."/>
            <person name="Li Y."/>
            <person name="Deng W."/>
            <person name="Jiang X."/>
            <person name="Wang W."/>
            <person name="Chen Q."/>
            <person name="Zhang S."/>
            <person name="Li H."/>
            <person name="Wu J."/>
            <person name="Wang P."/>
            <person name="Li P."/>
            <person name="Shi C."/>
            <person name="Zheng F."/>
            <person name="Jian J."/>
            <person name="Huang B."/>
            <person name="Shan D."/>
            <person name="Shi M."/>
            <person name="Fang C."/>
            <person name="Yue Y."/>
            <person name="Li F."/>
            <person name="Li D."/>
            <person name="Wei S."/>
            <person name="Han B."/>
            <person name="Jiang C."/>
            <person name="Yin Y."/>
            <person name="Xia T."/>
            <person name="Zhang Z."/>
            <person name="Bennetzen J.L."/>
            <person name="Zhao S."/>
            <person name="Wan X."/>
        </authorList>
    </citation>
    <scope>NUCLEOTIDE SEQUENCE [LARGE SCALE GENOMIC DNA]</scope>
    <source>
        <strain evidence="6">cv. Shuchazao</strain>
        <tissue evidence="5">Leaf</tissue>
    </source>
</reference>
<evidence type="ECO:0000256" key="4">
    <source>
        <dbReference type="SAM" id="MobiDB-lite"/>
    </source>
</evidence>
<dbReference type="PANTHER" id="PTHR31580:SF22">
    <property type="entry name" value="FILAMENT-LIKE PLANT PROTEIN 7"/>
    <property type="match status" value="1"/>
</dbReference>
<comment type="caution">
    <text evidence="5">The sequence shown here is derived from an EMBL/GenBank/DDBJ whole genome shotgun (WGS) entry which is preliminary data.</text>
</comment>
<organism evidence="5 6">
    <name type="scientific">Camellia sinensis var. sinensis</name>
    <name type="common">China tea</name>
    <dbReference type="NCBI Taxonomy" id="542762"/>
    <lineage>
        <taxon>Eukaryota</taxon>
        <taxon>Viridiplantae</taxon>
        <taxon>Streptophyta</taxon>
        <taxon>Embryophyta</taxon>
        <taxon>Tracheophyta</taxon>
        <taxon>Spermatophyta</taxon>
        <taxon>Magnoliopsida</taxon>
        <taxon>eudicotyledons</taxon>
        <taxon>Gunneridae</taxon>
        <taxon>Pentapetalae</taxon>
        <taxon>asterids</taxon>
        <taxon>Ericales</taxon>
        <taxon>Theaceae</taxon>
        <taxon>Camellia</taxon>
    </lineage>
</organism>
<feature type="coiled-coil region" evidence="3">
    <location>
        <begin position="243"/>
        <end position="270"/>
    </location>
</feature>
<evidence type="ECO:0000256" key="1">
    <source>
        <dbReference type="ARBA" id="ARBA00005921"/>
    </source>
</evidence>
<sequence length="986" mass="110925">MATMNFMDYATDPQWRSTPSGGQPPVTWHTRTNILDDMMDHKSWLWKKKSTEKTIVAADTVNLSQGGNAEETLLKDKGELERDLKILNEKLSSALSECNAKDDLVEKHAKMAQEALAGLEKAEVEAMSLKQELDEVLQQRVAGEERLTHLDMALKECTQQLRFVREEQEQRIHDAVTKTSREFEKARNVLEDKLADANKRLTKLGAESAQLSKALLSKEKLIQEMEECRTKADADFNALMMRLESSEKDNASLKYEVRVLEKELEIRNEEREFNRRTSDLAHKQHLESAKKIAKLESECQRLRMLVRKRLPGPAALAKMKNEVGMLGRDPAEARWRKSNPSPTMDFAFDNAPDTPNRKINFLTEQLCAMDEENRNLKETLDKKANELQVSRIMYDRTASKLSQVEAQLEEPVRDIHIPHELSMASMSDMGSDDKVSCAESWASALISELEHFRNGKTVGASGIDLMDDFVEMEKLAIVSTDKPFGSSRLASVEEHEIVGPVEIESHGDSLAAAGREIVLLPESGLGIGVLNKDIQSKNMLIGKLPSWLQDVLKVVLEQNRVTRRKHEEILEDIKVALQYINPTNSSAFVDANESSNHFNASNHSDIGGYISQEAPAKSPLMESANRIKGDETQSESKVEGGTSQFSEADKVRTPKEQLSYLPIVSAWNEGKLEEIQPKVREECKKLKDEMANMESANKDLEERLQTQVDKSESLMFRLQESEKTIRSLQSELERLKESEDMNENQIENHKLVVEDLDAQLTVARAELNDARQKLSSLESELENKNNCCEELEASCLGLQLQLESFTKKEIPDQEEKQLRTDWEITAASEKLAECQETILNLGKQLKALASPREAALFDKLVSNPSDNITTTTTTPTKIIKQRSSLLEKMLAEDNVESGDLKFPKTMEVICLSSPQNSPGLLDPNGTPDHQQSFLHINGTKHNYNETVSGSLAIVPAKKNRGGGLLKKLFLRRKKGNSKKVTVRIAA</sequence>
<evidence type="ECO:0000256" key="2">
    <source>
        <dbReference type="ARBA" id="ARBA00023054"/>
    </source>
</evidence>
<evidence type="ECO:0000313" key="5">
    <source>
        <dbReference type="EMBL" id="THG17863.1"/>
    </source>
</evidence>
<dbReference type="PANTHER" id="PTHR31580">
    <property type="entry name" value="FILAMENT-LIKE PLANT PROTEIN 4"/>
    <property type="match status" value="1"/>
</dbReference>
<dbReference type="Proteomes" id="UP000306102">
    <property type="component" value="Unassembled WGS sequence"/>
</dbReference>
<protein>
    <recommendedName>
        <fullName evidence="7">Filament-like plant protein 7</fullName>
    </recommendedName>
</protein>
<accession>A0A4S4EMI2</accession>
<feature type="compositionally biased region" description="Basic and acidic residues" evidence="4">
    <location>
        <begin position="628"/>
        <end position="638"/>
    </location>
</feature>
<gene>
    <name evidence="5" type="ORF">TEA_027588</name>
</gene>
<evidence type="ECO:0000256" key="3">
    <source>
        <dbReference type="SAM" id="Coils"/>
    </source>
</evidence>
<keyword evidence="6" id="KW-1185">Reference proteome</keyword>
<dbReference type="SUPFAM" id="SSF57997">
    <property type="entry name" value="Tropomyosin"/>
    <property type="match status" value="1"/>
</dbReference>
<feature type="coiled-coil region" evidence="3">
    <location>
        <begin position="676"/>
        <end position="808"/>
    </location>
</feature>
<dbReference type="InterPro" id="IPR008587">
    <property type="entry name" value="FPP_plant"/>
</dbReference>
<dbReference type="EMBL" id="SDRB02003405">
    <property type="protein sequence ID" value="THG17863.1"/>
    <property type="molecule type" value="Genomic_DNA"/>
</dbReference>
<evidence type="ECO:0008006" key="7">
    <source>
        <dbReference type="Google" id="ProtNLM"/>
    </source>
</evidence>
<feature type="region of interest" description="Disordered" evidence="4">
    <location>
        <begin position="628"/>
        <end position="651"/>
    </location>
</feature>
<comment type="similarity">
    <text evidence="1">Belongs to the FPP family.</text>
</comment>
<dbReference type="AlphaFoldDB" id="A0A4S4EMI2"/>
<keyword evidence="2 3" id="KW-0175">Coiled coil</keyword>
<dbReference type="STRING" id="542762.A0A4S4EMI2"/>
<feature type="coiled-coil region" evidence="3">
    <location>
        <begin position="70"/>
        <end position="146"/>
    </location>
</feature>
<evidence type="ECO:0000313" key="6">
    <source>
        <dbReference type="Proteomes" id="UP000306102"/>
    </source>
</evidence>
<name>A0A4S4EMI2_CAMSN</name>
<feature type="coiled-coil region" evidence="3">
    <location>
        <begin position="180"/>
        <end position="214"/>
    </location>
</feature>
<dbReference type="Pfam" id="PF05911">
    <property type="entry name" value="FPP"/>
    <property type="match status" value="1"/>
</dbReference>
<proteinExistence type="inferred from homology"/>